<reference evidence="2" key="1">
    <citation type="submission" date="2022-08" db="EMBL/GenBank/DDBJ databases">
        <title>Alicyclobacillus dauci DSM2870, complete genome.</title>
        <authorList>
            <person name="Wang Q."/>
            <person name="Cai R."/>
            <person name="Wang Z."/>
        </authorList>
    </citation>
    <scope>NUCLEOTIDE SEQUENCE</scope>
    <source>
        <strain evidence="2">DSM 28700</strain>
    </source>
</reference>
<evidence type="ECO:0000313" key="3">
    <source>
        <dbReference type="Proteomes" id="UP001164803"/>
    </source>
</evidence>
<dbReference type="Gene3D" id="3.90.550.10">
    <property type="entry name" value="Spore Coat Polysaccharide Biosynthesis Protein SpsA, Chain A"/>
    <property type="match status" value="1"/>
</dbReference>
<dbReference type="SUPFAM" id="SSF53448">
    <property type="entry name" value="Nucleotide-diphospho-sugar transferases"/>
    <property type="match status" value="1"/>
</dbReference>
<dbReference type="Pfam" id="PF00535">
    <property type="entry name" value="Glycos_transf_2"/>
    <property type="match status" value="1"/>
</dbReference>
<sequence>MLDPESVWIEERMDRLASGGTQPISPEMTRLLAVPTVSVSAALIVRDEEQCLKEILMALRHAVDEIVVVDTGSVDNTACIAKQSGAKVYSFDWCDDFSEARNFALSKVTSNWVLCVDADERLHPDDVASVHRAAGLLSLLDQPVIGRVVIMDQIGHFTLPNYVAVLSNEISVPV</sequence>
<name>A0ABY6YYT5_9BACL</name>
<keyword evidence="3" id="KW-1185">Reference proteome</keyword>
<dbReference type="PANTHER" id="PTHR43630:SF2">
    <property type="entry name" value="GLYCOSYLTRANSFERASE"/>
    <property type="match status" value="1"/>
</dbReference>
<dbReference type="CDD" id="cd02511">
    <property type="entry name" value="Beta4Glucosyltransferase"/>
    <property type="match status" value="1"/>
</dbReference>
<feature type="domain" description="Glycosyltransferase 2-like" evidence="1">
    <location>
        <begin position="43"/>
        <end position="129"/>
    </location>
</feature>
<dbReference type="RefSeq" id="WP_268042678.1">
    <property type="nucleotide sequence ID" value="NZ_CP104064.1"/>
</dbReference>
<protein>
    <submittedName>
        <fullName evidence="2">Glycosyltransferase family 2 protein</fullName>
    </submittedName>
</protein>
<dbReference type="EMBL" id="CP104064">
    <property type="protein sequence ID" value="WAH35433.1"/>
    <property type="molecule type" value="Genomic_DNA"/>
</dbReference>
<proteinExistence type="predicted"/>
<accession>A0ABY6YYT5</accession>
<dbReference type="Proteomes" id="UP001164803">
    <property type="component" value="Chromosome"/>
</dbReference>
<evidence type="ECO:0000259" key="1">
    <source>
        <dbReference type="Pfam" id="PF00535"/>
    </source>
</evidence>
<evidence type="ECO:0000313" key="2">
    <source>
        <dbReference type="EMBL" id="WAH35433.1"/>
    </source>
</evidence>
<organism evidence="2 3">
    <name type="scientific">Alicyclobacillus dauci</name>
    <dbReference type="NCBI Taxonomy" id="1475485"/>
    <lineage>
        <taxon>Bacteria</taxon>
        <taxon>Bacillati</taxon>
        <taxon>Bacillota</taxon>
        <taxon>Bacilli</taxon>
        <taxon>Bacillales</taxon>
        <taxon>Alicyclobacillaceae</taxon>
        <taxon>Alicyclobacillus</taxon>
    </lineage>
</organism>
<dbReference type="InterPro" id="IPR029044">
    <property type="entry name" value="Nucleotide-diphossugar_trans"/>
</dbReference>
<dbReference type="InterPro" id="IPR001173">
    <property type="entry name" value="Glyco_trans_2-like"/>
</dbReference>
<gene>
    <name evidence="2" type="ORF">NZD86_14120</name>
</gene>
<dbReference type="PANTHER" id="PTHR43630">
    <property type="entry name" value="POLY-BETA-1,6-N-ACETYL-D-GLUCOSAMINE SYNTHASE"/>
    <property type="match status" value="1"/>
</dbReference>